<dbReference type="SUPFAM" id="SSF81321">
    <property type="entry name" value="Family A G protein-coupled receptor-like"/>
    <property type="match status" value="1"/>
</dbReference>
<protein>
    <recommendedName>
        <fullName evidence="4">G protein-coupled receptor</fullName>
    </recommendedName>
</protein>
<accession>A0AAV5TS72</accession>
<comment type="caution">
    <text evidence="2">The sequence shown here is derived from an EMBL/GenBank/DDBJ whole genome shotgun (WGS) entry which is preliminary data.</text>
</comment>
<dbReference type="InterPro" id="IPR019428">
    <property type="entry name" value="7TM_GPCR_serpentine_rcpt_Str"/>
</dbReference>
<keyword evidence="1" id="KW-0472">Membrane</keyword>
<dbReference type="EMBL" id="BTSX01000004">
    <property type="protein sequence ID" value="GMS97069.1"/>
    <property type="molecule type" value="Genomic_DNA"/>
</dbReference>
<feature type="transmembrane region" description="Helical" evidence="1">
    <location>
        <begin position="21"/>
        <end position="45"/>
    </location>
</feature>
<evidence type="ECO:0000256" key="1">
    <source>
        <dbReference type="SAM" id="Phobius"/>
    </source>
</evidence>
<evidence type="ECO:0008006" key="4">
    <source>
        <dbReference type="Google" id="ProtNLM"/>
    </source>
</evidence>
<dbReference type="AlphaFoldDB" id="A0AAV5TS72"/>
<keyword evidence="3" id="KW-1185">Reference proteome</keyword>
<feature type="transmembrane region" description="Helical" evidence="1">
    <location>
        <begin position="71"/>
        <end position="90"/>
    </location>
</feature>
<dbReference type="Proteomes" id="UP001432027">
    <property type="component" value="Unassembled WGS sequence"/>
</dbReference>
<reference evidence="2" key="1">
    <citation type="submission" date="2023-10" db="EMBL/GenBank/DDBJ databases">
        <title>Genome assembly of Pristionchus species.</title>
        <authorList>
            <person name="Yoshida K."/>
            <person name="Sommer R.J."/>
        </authorList>
    </citation>
    <scope>NUCLEOTIDE SEQUENCE</scope>
    <source>
        <strain evidence="2">RS0144</strain>
    </source>
</reference>
<evidence type="ECO:0000313" key="3">
    <source>
        <dbReference type="Proteomes" id="UP001432027"/>
    </source>
</evidence>
<proteinExistence type="predicted"/>
<name>A0AAV5TS72_9BILA</name>
<dbReference type="Pfam" id="PF10326">
    <property type="entry name" value="7TM_GPCR_Str"/>
    <property type="match status" value="1"/>
</dbReference>
<keyword evidence="1" id="KW-1133">Transmembrane helix</keyword>
<dbReference type="InterPro" id="IPR019423">
    <property type="entry name" value="7TM_GPCR_serpentine_rcpt_Srj"/>
</dbReference>
<dbReference type="PANTHER" id="PTHR45907">
    <property type="entry name" value="SERPENTINE RECEPTOR, CLASS J"/>
    <property type="match status" value="1"/>
</dbReference>
<feature type="non-terminal residue" evidence="2">
    <location>
        <position position="1"/>
    </location>
</feature>
<gene>
    <name evidence="2" type="ORF">PENTCL1PPCAC_19244</name>
</gene>
<feature type="transmembrane region" description="Helical" evidence="1">
    <location>
        <begin position="110"/>
        <end position="132"/>
    </location>
</feature>
<evidence type="ECO:0000313" key="2">
    <source>
        <dbReference type="EMBL" id="GMS97069.1"/>
    </source>
</evidence>
<sequence>PGIFLNGFLIYLIKRFSQKNLGAYKCILGTFASYDIVLIIMHAVIDLRPAISNQLFGVISFNFLNTSKFTSIYGACFMIPFSLLNIHFLYRYWVIKYPNRVCYFSRPRFIYLLFVGVYIITCFWYCICEYGLDTTEPGYLEARLELAADFNLSYIDGWFVFQKNSSISLRTVSTLLAYDVVMNSIRLQCTLVE</sequence>
<keyword evidence="1" id="KW-0812">Transmembrane</keyword>
<dbReference type="PANTHER" id="PTHR45907:SF16">
    <property type="entry name" value="SERPENTINE RECEPTOR, CLASS J"/>
    <property type="match status" value="1"/>
</dbReference>
<organism evidence="2 3">
    <name type="scientific">Pristionchus entomophagus</name>
    <dbReference type="NCBI Taxonomy" id="358040"/>
    <lineage>
        <taxon>Eukaryota</taxon>
        <taxon>Metazoa</taxon>
        <taxon>Ecdysozoa</taxon>
        <taxon>Nematoda</taxon>
        <taxon>Chromadorea</taxon>
        <taxon>Rhabditida</taxon>
        <taxon>Rhabditina</taxon>
        <taxon>Diplogasteromorpha</taxon>
        <taxon>Diplogasteroidea</taxon>
        <taxon>Neodiplogasteridae</taxon>
        <taxon>Pristionchus</taxon>
    </lineage>
</organism>